<dbReference type="PANTHER" id="PTHR36513">
    <property type="entry name" value="ABC TRANSMEMBRANE TYPE-1 DOMAIN-CONTAINING PROTEIN"/>
    <property type="match status" value="1"/>
</dbReference>
<keyword evidence="1" id="KW-0812">Transmembrane</keyword>
<comment type="caution">
    <text evidence="2">The sequence shown here is derived from an EMBL/GenBank/DDBJ whole genome shotgun (WGS) entry which is preliminary data.</text>
</comment>
<protein>
    <submittedName>
        <fullName evidence="2">Uncharacterized protein</fullName>
    </submittedName>
</protein>
<proteinExistence type="predicted"/>
<dbReference type="Proteomes" id="UP001209570">
    <property type="component" value="Unassembled WGS sequence"/>
</dbReference>
<evidence type="ECO:0000313" key="3">
    <source>
        <dbReference type="Proteomes" id="UP001209570"/>
    </source>
</evidence>
<feature type="transmembrane region" description="Helical" evidence="1">
    <location>
        <begin position="88"/>
        <end position="112"/>
    </location>
</feature>
<sequence length="537" mass="61292">MVIPMDMAPSLTESLLTPPARDDRECVLVALPERPAEDDAAGDADDEVREPDELRAASDATHFNFERTFRFMTERRLQRRYRGVYKRYSFTTQLVTWIVVIYTLAVLATFAFKSDSDITSDEREVSLADSAFSVFLLVLVIYFIVQAALVIRWMVYWVIVAGMLQYAITSNLRAVFWLDPDSLTPKEKSARDIVATLLIAAEVLTILVFVFTHHVYPWCVLTNKFNTVRWWDVKPSTVDSNSFTYRSRARIYTKKRNSIRYCGGLDAELRPHGYGMWTDSSYHGERLTGQWEHVECSVSGGFFRFLPAVRHLTPLSAHEQPHAQDFRDFLRSLVDAGYTTINIIGHSMGARIYFYALTKGYLDDVFEVITDPRRSSYSASAAATVRKARLSTLIFANPDYERSEFRAMLDLAIARVNQEGMFEGVKGFAYNRKLRKVAADETEKNGTNPPVLIDMEEVDGEDDIEYLDMDVIDTTWMDNNVHAIRHNYFNLNPTVVDDIRSLIVTKQRASSRAGLLKSTSADNVYLFLVAPSHIKNK</sequence>
<feature type="transmembrane region" description="Helical" evidence="1">
    <location>
        <begin position="193"/>
        <end position="216"/>
    </location>
</feature>
<evidence type="ECO:0000256" key="1">
    <source>
        <dbReference type="SAM" id="Phobius"/>
    </source>
</evidence>
<evidence type="ECO:0000313" key="2">
    <source>
        <dbReference type="EMBL" id="KAJ0408274.1"/>
    </source>
</evidence>
<dbReference type="SUPFAM" id="SSF53474">
    <property type="entry name" value="alpha/beta-Hydrolases"/>
    <property type="match status" value="1"/>
</dbReference>
<dbReference type="InterPro" id="IPR029058">
    <property type="entry name" value="AB_hydrolase_fold"/>
</dbReference>
<keyword evidence="1" id="KW-0472">Membrane</keyword>
<accession>A0AAD5QCC1</accession>
<name>A0AAD5QCC1_PYTIN</name>
<gene>
    <name evidence="2" type="ORF">P43SY_004432</name>
</gene>
<reference evidence="2" key="1">
    <citation type="submission" date="2021-12" db="EMBL/GenBank/DDBJ databases">
        <title>Prjna785345.</title>
        <authorList>
            <person name="Rujirawat T."/>
            <person name="Krajaejun T."/>
        </authorList>
    </citation>
    <scope>NUCLEOTIDE SEQUENCE</scope>
    <source>
        <strain evidence="2">Pi057C3</strain>
    </source>
</reference>
<feature type="transmembrane region" description="Helical" evidence="1">
    <location>
        <begin position="132"/>
        <end position="155"/>
    </location>
</feature>
<keyword evidence="3" id="KW-1185">Reference proteome</keyword>
<keyword evidence="1" id="KW-1133">Transmembrane helix</keyword>
<dbReference type="EMBL" id="JAKCXM010000013">
    <property type="protein sequence ID" value="KAJ0408274.1"/>
    <property type="molecule type" value="Genomic_DNA"/>
</dbReference>
<dbReference type="PANTHER" id="PTHR36513:SF1">
    <property type="entry name" value="TRANSMEMBRANE PROTEIN"/>
    <property type="match status" value="1"/>
</dbReference>
<organism evidence="2 3">
    <name type="scientific">Pythium insidiosum</name>
    <name type="common">Pythiosis disease agent</name>
    <dbReference type="NCBI Taxonomy" id="114742"/>
    <lineage>
        <taxon>Eukaryota</taxon>
        <taxon>Sar</taxon>
        <taxon>Stramenopiles</taxon>
        <taxon>Oomycota</taxon>
        <taxon>Peronosporomycetes</taxon>
        <taxon>Pythiales</taxon>
        <taxon>Pythiaceae</taxon>
        <taxon>Pythium</taxon>
    </lineage>
</organism>
<dbReference type="AlphaFoldDB" id="A0AAD5QCC1"/>